<dbReference type="GO" id="GO:0015344">
    <property type="term" value="F:siderophore uptake transmembrane transporter activity"/>
    <property type="evidence" value="ECO:0007669"/>
    <property type="project" value="TreeGrafter"/>
</dbReference>
<feature type="domain" description="TonB-dependent receptor plug" evidence="3">
    <location>
        <begin position="45"/>
        <end position="129"/>
    </location>
</feature>
<proteinExistence type="inferred from homology"/>
<comment type="caution">
    <text evidence="4">The sequence shown here is derived from an EMBL/GenBank/DDBJ whole genome shotgun (WGS) entry which is preliminary data.</text>
</comment>
<dbReference type="AlphaFoldDB" id="A0A095VMM5"/>
<dbReference type="STRING" id="1265313.HRUBRA_02710"/>
<evidence type="ECO:0000256" key="2">
    <source>
        <dbReference type="PROSITE-ProRule" id="PRU01360"/>
    </source>
</evidence>
<evidence type="ECO:0000313" key="5">
    <source>
        <dbReference type="Proteomes" id="UP000029640"/>
    </source>
</evidence>
<protein>
    <recommendedName>
        <fullName evidence="3">TonB-dependent receptor plug domain-containing protein</fullName>
    </recommendedName>
</protein>
<dbReference type="PROSITE" id="PS52016">
    <property type="entry name" value="TONB_DEPENDENT_REC_3"/>
    <property type="match status" value="1"/>
</dbReference>
<reference evidence="4 5" key="1">
    <citation type="journal article" date="2014" name="Genome Announc.">
        <title>Genome Sequence of Gammaproteobacterial Pseudohaliea rubra Type Strain DSM 19751, Isolated from Coastal Seawater of the Mediterranean Sea.</title>
        <authorList>
            <person name="Spring S."/>
            <person name="Fiebig A."/>
            <person name="Riedel T."/>
            <person name="Goker M."/>
            <person name="Klenk H.P."/>
        </authorList>
    </citation>
    <scope>NUCLEOTIDE SEQUENCE [LARGE SCALE GENOMIC DNA]</scope>
    <source>
        <strain evidence="4 5">DSM 19751</strain>
    </source>
</reference>
<keyword evidence="2" id="KW-0812">Transmembrane</keyword>
<dbReference type="EMBL" id="AUVB01000085">
    <property type="protein sequence ID" value="KGE02732.1"/>
    <property type="molecule type" value="Genomic_DNA"/>
</dbReference>
<evidence type="ECO:0000313" key="4">
    <source>
        <dbReference type="EMBL" id="KGE02732.1"/>
    </source>
</evidence>
<keyword evidence="5" id="KW-1185">Reference proteome</keyword>
<comment type="similarity">
    <text evidence="2">Belongs to the TonB-dependent receptor family.</text>
</comment>
<dbReference type="PANTHER" id="PTHR30069">
    <property type="entry name" value="TONB-DEPENDENT OUTER MEMBRANE RECEPTOR"/>
    <property type="match status" value="1"/>
</dbReference>
<dbReference type="GO" id="GO:0044718">
    <property type="term" value="P:siderophore transmembrane transport"/>
    <property type="evidence" value="ECO:0007669"/>
    <property type="project" value="TreeGrafter"/>
</dbReference>
<sequence length="165" mass="17047">MAMPAPAFEVVEVTARRLASPAQSASVAVARRVPAAASETAPVLPSDLFRGMPGTFVQQTTPGQGIPIVRGLKGSQVLHLVDGFRINNAFYRSAPNQYLGLVPTAGIAAVEVARGAVATLYGSDAMGGAVQVVTRPPAFDQPLSAFGRAAWVFSDEGRQVTAGLA</sequence>
<dbReference type="SUPFAM" id="SSF56935">
    <property type="entry name" value="Porins"/>
    <property type="match status" value="1"/>
</dbReference>
<dbReference type="HOGENOM" id="CLU_1608571_0_0_6"/>
<gene>
    <name evidence="4" type="ORF">HRUBRA_02710</name>
</gene>
<dbReference type="InterPro" id="IPR039426">
    <property type="entry name" value="TonB-dep_rcpt-like"/>
</dbReference>
<evidence type="ECO:0000259" key="3">
    <source>
        <dbReference type="Pfam" id="PF07715"/>
    </source>
</evidence>
<keyword evidence="2" id="KW-0813">Transport</keyword>
<dbReference type="eggNOG" id="COG4771">
    <property type="taxonomic scope" value="Bacteria"/>
</dbReference>
<keyword evidence="2" id="KW-1134">Transmembrane beta strand</keyword>
<keyword evidence="1" id="KW-0732">Signal</keyword>
<keyword evidence="2" id="KW-0472">Membrane</keyword>
<dbReference type="PANTHER" id="PTHR30069:SF29">
    <property type="entry name" value="HEMOGLOBIN AND HEMOGLOBIN-HAPTOGLOBIN-BINDING PROTEIN 1-RELATED"/>
    <property type="match status" value="1"/>
</dbReference>
<dbReference type="GO" id="GO:0009279">
    <property type="term" value="C:cell outer membrane"/>
    <property type="evidence" value="ECO:0007669"/>
    <property type="project" value="UniProtKB-SubCell"/>
</dbReference>
<dbReference type="InterPro" id="IPR012910">
    <property type="entry name" value="Plug_dom"/>
</dbReference>
<dbReference type="Pfam" id="PF07715">
    <property type="entry name" value="Plug"/>
    <property type="match status" value="1"/>
</dbReference>
<keyword evidence="2" id="KW-0998">Cell outer membrane</keyword>
<name>A0A095VMM5_9GAMM</name>
<evidence type="ECO:0000256" key="1">
    <source>
        <dbReference type="ARBA" id="ARBA00022729"/>
    </source>
</evidence>
<accession>A0A095VMM5</accession>
<dbReference type="Proteomes" id="UP000029640">
    <property type="component" value="Unassembled WGS sequence"/>
</dbReference>
<comment type="subcellular location">
    <subcellularLocation>
        <location evidence="2">Cell outer membrane</location>
        <topology evidence="2">Multi-pass membrane protein</topology>
    </subcellularLocation>
</comment>
<dbReference type="OrthoDB" id="5332150at2"/>
<organism evidence="4 5">
    <name type="scientific">Pseudohaliea rubra DSM 19751</name>
    <dbReference type="NCBI Taxonomy" id="1265313"/>
    <lineage>
        <taxon>Bacteria</taxon>
        <taxon>Pseudomonadati</taxon>
        <taxon>Pseudomonadota</taxon>
        <taxon>Gammaproteobacteria</taxon>
        <taxon>Cellvibrionales</taxon>
        <taxon>Halieaceae</taxon>
        <taxon>Pseudohaliea</taxon>
    </lineage>
</organism>
<dbReference type="Gene3D" id="2.170.130.10">
    <property type="entry name" value="TonB-dependent receptor, plug domain"/>
    <property type="match status" value="1"/>
</dbReference>
<dbReference type="InterPro" id="IPR037066">
    <property type="entry name" value="Plug_dom_sf"/>
</dbReference>